<keyword evidence="13" id="KW-1185">Reference proteome</keyword>
<dbReference type="AlphaFoldDB" id="A0AAV1DHV5"/>
<dbReference type="InterPro" id="IPR044861">
    <property type="entry name" value="IPNS-like_FE2OG_OXY"/>
</dbReference>
<evidence type="ECO:0000313" key="13">
    <source>
        <dbReference type="Proteomes" id="UP001161247"/>
    </source>
</evidence>
<dbReference type="SUPFAM" id="SSF51197">
    <property type="entry name" value="Clavaminate synthase-like"/>
    <property type="match status" value="1"/>
</dbReference>
<dbReference type="GO" id="GO:0016706">
    <property type="term" value="F:2-oxoglutarate-dependent dioxygenase activity"/>
    <property type="evidence" value="ECO:0007669"/>
    <property type="project" value="UniProtKB-ARBA"/>
</dbReference>
<dbReference type="PANTHER" id="PTHR10209">
    <property type="entry name" value="OXIDOREDUCTASE, 2OG-FE II OXYGENASE FAMILY PROTEIN"/>
    <property type="match status" value="1"/>
</dbReference>
<evidence type="ECO:0000256" key="10">
    <source>
        <dbReference type="RuleBase" id="RU003682"/>
    </source>
</evidence>
<keyword evidence="8 10" id="KW-0408">Iron</keyword>
<dbReference type="Gene3D" id="2.60.120.330">
    <property type="entry name" value="B-lactam Antibiotic, Isopenicillin N Synthase, Chain"/>
    <property type="match status" value="1"/>
</dbReference>
<dbReference type="Proteomes" id="UP001161247">
    <property type="component" value="Chromosome 5"/>
</dbReference>
<protein>
    <recommendedName>
        <fullName evidence="4">feruloyl-CoA 6-hydroxylase</fullName>
        <ecNumber evidence="4">1.14.11.61</ecNumber>
    </recommendedName>
</protein>
<comment type="pathway">
    <text evidence="2">Phenylpropanoid metabolism.</text>
</comment>
<comment type="cofactor">
    <cofactor evidence="1">
        <name>L-ascorbate</name>
        <dbReference type="ChEBI" id="CHEBI:38290"/>
    </cofactor>
</comment>
<dbReference type="GO" id="GO:0046872">
    <property type="term" value="F:metal ion binding"/>
    <property type="evidence" value="ECO:0007669"/>
    <property type="project" value="UniProtKB-KW"/>
</dbReference>
<feature type="domain" description="Fe2OG dioxygenase" evidence="11">
    <location>
        <begin position="212"/>
        <end position="329"/>
    </location>
</feature>
<evidence type="ECO:0000313" key="12">
    <source>
        <dbReference type="EMBL" id="CAI9106731.1"/>
    </source>
</evidence>
<reference evidence="12" key="1">
    <citation type="submission" date="2023-03" db="EMBL/GenBank/DDBJ databases">
        <authorList>
            <person name="Julca I."/>
        </authorList>
    </citation>
    <scope>NUCLEOTIDE SEQUENCE</scope>
</reference>
<evidence type="ECO:0000256" key="6">
    <source>
        <dbReference type="ARBA" id="ARBA00022964"/>
    </source>
</evidence>
<organism evidence="12 13">
    <name type="scientific">Oldenlandia corymbosa var. corymbosa</name>
    <dbReference type="NCBI Taxonomy" id="529605"/>
    <lineage>
        <taxon>Eukaryota</taxon>
        <taxon>Viridiplantae</taxon>
        <taxon>Streptophyta</taxon>
        <taxon>Embryophyta</taxon>
        <taxon>Tracheophyta</taxon>
        <taxon>Spermatophyta</taxon>
        <taxon>Magnoliopsida</taxon>
        <taxon>eudicotyledons</taxon>
        <taxon>Gunneridae</taxon>
        <taxon>Pentapetalae</taxon>
        <taxon>asterids</taxon>
        <taxon>lamiids</taxon>
        <taxon>Gentianales</taxon>
        <taxon>Rubiaceae</taxon>
        <taxon>Rubioideae</taxon>
        <taxon>Spermacoceae</taxon>
        <taxon>Hedyotis-Oldenlandia complex</taxon>
        <taxon>Oldenlandia</taxon>
    </lineage>
</organism>
<dbReference type="InterPro" id="IPR005123">
    <property type="entry name" value="Oxoglu/Fe-dep_dioxygenase_dom"/>
</dbReference>
<dbReference type="InterPro" id="IPR026992">
    <property type="entry name" value="DIOX_N"/>
</dbReference>
<keyword evidence="7 10" id="KW-0560">Oxidoreductase</keyword>
<sequence length="382" mass="42733">MADQNIVVVPDSNNLFDFVAKKGHGIKGLVDSGIAKVPELYIQPPQERVFDHHQEVKYLSVSNNSSISSLLSPIDLSKLDGPEHEKVVDDIVRAAKTTGFFQVINHGVDLESLESIKDAAHRFFSQPTDSKTVYLKGASISPYVRYTTSFAPEKEKKLEWRDHISMIYTNDNDAEKHWPSVCKKEVLDYMKSTYKTARRLFEILIENLGVEPEESMLESLAGFKVVNMNFYPACPSPELTIGAGRHSDMSTLTVLLQDDNGGLFVKIEEDVGAGKQEEWIEIPPISGALVINVGDALQIISNDKYKSSEHKVRTTSKRSRVSIPLFVAPKPTEKIGPLPQLVARDGGALYREVVYQDYRMNFFGLAHDGKKALDFAKINYPN</sequence>
<dbReference type="Pfam" id="PF03171">
    <property type="entry name" value="2OG-FeII_Oxy"/>
    <property type="match status" value="1"/>
</dbReference>
<keyword evidence="6" id="KW-0223">Dioxygenase</keyword>
<dbReference type="EMBL" id="OX459122">
    <property type="protein sequence ID" value="CAI9106731.1"/>
    <property type="molecule type" value="Genomic_DNA"/>
</dbReference>
<evidence type="ECO:0000256" key="4">
    <source>
        <dbReference type="ARBA" id="ARBA00012885"/>
    </source>
</evidence>
<evidence type="ECO:0000256" key="9">
    <source>
        <dbReference type="ARBA" id="ARBA00048503"/>
    </source>
</evidence>
<keyword evidence="5 10" id="KW-0479">Metal-binding</keyword>
<dbReference type="PROSITE" id="PS51471">
    <property type="entry name" value="FE2OG_OXY"/>
    <property type="match status" value="1"/>
</dbReference>
<evidence type="ECO:0000256" key="1">
    <source>
        <dbReference type="ARBA" id="ARBA00001961"/>
    </source>
</evidence>
<accession>A0AAV1DHV5</accession>
<dbReference type="EC" id="1.14.11.61" evidence="4"/>
<evidence type="ECO:0000256" key="3">
    <source>
        <dbReference type="ARBA" id="ARBA00008056"/>
    </source>
</evidence>
<evidence type="ECO:0000256" key="5">
    <source>
        <dbReference type="ARBA" id="ARBA00022723"/>
    </source>
</evidence>
<dbReference type="GO" id="GO:0009805">
    <property type="term" value="P:coumarin biosynthetic process"/>
    <property type="evidence" value="ECO:0007669"/>
    <property type="project" value="UniProtKB-ARBA"/>
</dbReference>
<proteinExistence type="inferred from homology"/>
<evidence type="ECO:0000259" key="11">
    <source>
        <dbReference type="PROSITE" id="PS51471"/>
    </source>
</evidence>
<dbReference type="FunFam" id="2.60.120.330:FF:000023">
    <property type="entry name" value="Feruloyl CoA ortho-hydroxylase 1"/>
    <property type="match status" value="1"/>
</dbReference>
<evidence type="ECO:0000256" key="8">
    <source>
        <dbReference type="ARBA" id="ARBA00023004"/>
    </source>
</evidence>
<dbReference type="InterPro" id="IPR027443">
    <property type="entry name" value="IPNS-like_sf"/>
</dbReference>
<evidence type="ECO:0000256" key="2">
    <source>
        <dbReference type="ARBA" id="ARBA00004918"/>
    </source>
</evidence>
<gene>
    <name evidence="12" type="ORF">OLC1_LOCUS15186</name>
</gene>
<dbReference type="Pfam" id="PF14226">
    <property type="entry name" value="DIOX_N"/>
    <property type="match status" value="1"/>
</dbReference>
<name>A0AAV1DHV5_OLDCO</name>
<comment type="similarity">
    <text evidence="3 10">Belongs to the iron/ascorbate-dependent oxidoreductase family.</text>
</comment>
<dbReference type="PANTHER" id="PTHR10209:SF230">
    <property type="entry name" value="SCOPOLETIN 8-HYDROXYLASE"/>
    <property type="match status" value="1"/>
</dbReference>
<dbReference type="GO" id="GO:0002238">
    <property type="term" value="P:response to molecule of fungal origin"/>
    <property type="evidence" value="ECO:0007669"/>
    <property type="project" value="UniProtKB-ARBA"/>
</dbReference>
<dbReference type="PRINTS" id="PR00682">
    <property type="entry name" value="IPNSYNTHASE"/>
</dbReference>
<comment type="catalytic activity">
    <reaction evidence="9">
        <text>(E)-feruloyl-CoA + 2-oxoglutarate + O2 = (E)-6-hydroxyferuloyl-CoA + succinate + CO2</text>
        <dbReference type="Rhea" id="RHEA:57856"/>
        <dbReference type="ChEBI" id="CHEBI:15379"/>
        <dbReference type="ChEBI" id="CHEBI:16526"/>
        <dbReference type="ChEBI" id="CHEBI:16810"/>
        <dbReference type="ChEBI" id="CHEBI:30031"/>
        <dbReference type="ChEBI" id="CHEBI:87305"/>
        <dbReference type="ChEBI" id="CHEBI:142390"/>
        <dbReference type="EC" id="1.14.11.61"/>
    </reaction>
</comment>
<evidence type="ECO:0000256" key="7">
    <source>
        <dbReference type="ARBA" id="ARBA00023002"/>
    </source>
</evidence>